<organism evidence="1 2">
    <name type="scientific">Dyadobacter psychrotolerans</name>
    <dbReference type="NCBI Taxonomy" id="2541721"/>
    <lineage>
        <taxon>Bacteria</taxon>
        <taxon>Pseudomonadati</taxon>
        <taxon>Bacteroidota</taxon>
        <taxon>Cytophagia</taxon>
        <taxon>Cytophagales</taxon>
        <taxon>Spirosomataceae</taxon>
        <taxon>Dyadobacter</taxon>
    </lineage>
</organism>
<name>A0A4R5DX03_9BACT</name>
<gene>
    <name evidence="1" type="ORF">E0F88_13915</name>
</gene>
<keyword evidence="2" id="KW-1185">Reference proteome</keyword>
<accession>A0A4R5DX03</accession>
<evidence type="ECO:0000313" key="1">
    <source>
        <dbReference type="EMBL" id="TDE15593.1"/>
    </source>
</evidence>
<evidence type="ECO:0000313" key="2">
    <source>
        <dbReference type="Proteomes" id="UP000294850"/>
    </source>
</evidence>
<dbReference type="Proteomes" id="UP000294850">
    <property type="component" value="Unassembled WGS sequence"/>
</dbReference>
<comment type="caution">
    <text evidence="1">The sequence shown here is derived from an EMBL/GenBank/DDBJ whole genome shotgun (WGS) entry which is preliminary data.</text>
</comment>
<reference evidence="1 2" key="1">
    <citation type="submission" date="2019-03" db="EMBL/GenBank/DDBJ databases">
        <title>Dyadobacter AR-3-6 sp. nov., isolated from arctic soil.</title>
        <authorList>
            <person name="Chaudhary D.K."/>
        </authorList>
    </citation>
    <scope>NUCLEOTIDE SEQUENCE [LARGE SCALE GENOMIC DNA]</scope>
    <source>
        <strain evidence="1 2">AR-3-6</strain>
    </source>
</reference>
<dbReference type="EMBL" id="SMFL01000004">
    <property type="protein sequence ID" value="TDE15593.1"/>
    <property type="molecule type" value="Genomic_DNA"/>
</dbReference>
<protein>
    <submittedName>
        <fullName evidence="1">Uncharacterized protein</fullName>
    </submittedName>
</protein>
<dbReference type="OrthoDB" id="9969657at2"/>
<proteinExistence type="predicted"/>
<sequence length="62" mass="7042">MTLYSLALRIKEVRDLQKNYMQTMDSNTLTQLTDRETELDKLVTGITESYGGGTSNSRIIIN</sequence>
<dbReference type="AlphaFoldDB" id="A0A4R5DX03"/>
<dbReference type="RefSeq" id="WP_131958856.1">
    <property type="nucleotide sequence ID" value="NZ_SMFL01000004.1"/>
</dbReference>